<dbReference type="Gramene" id="OE9A086727T1">
    <property type="protein sequence ID" value="OE9A086727C1"/>
    <property type="gene ID" value="OE9A086727"/>
</dbReference>
<organism evidence="1 2">
    <name type="scientific">Olea europaea subsp. europaea</name>
    <dbReference type="NCBI Taxonomy" id="158383"/>
    <lineage>
        <taxon>Eukaryota</taxon>
        <taxon>Viridiplantae</taxon>
        <taxon>Streptophyta</taxon>
        <taxon>Embryophyta</taxon>
        <taxon>Tracheophyta</taxon>
        <taxon>Spermatophyta</taxon>
        <taxon>Magnoliopsida</taxon>
        <taxon>eudicotyledons</taxon>
        <taxon>Gunneridae</taxon>
        <taxon>Pentapetalae</taxon>
        <taxon>asterids</taxon>
        <taxon>lamiids</taxon>
        <taxon>Lamiales</taxon>
        <taxon>Oleaceae</taxon>
        <taxon>Oleeae</taxon>
        <taxon>Olea</taxon>
    </lineage>
</organism>
<keyword evidence="1" id="KW-0808">Transferase</keyword>
<dbReference type="Proteomes" id="UP000594638">
    <property type="component" value="Unassembled WGS sequence"/>
</dbReference>
<gene>
    <name evidence="1" type="ORF">OLEA9_A086727</name>
</gene>
<dbReference type="InterPro" id="IPR011009">
    <property type="entry name" value="Kinase-like_dom_sf"/>
</dbReference>
<name>A0A8S0QRK0_OLEEU</name>
<dbReference type="AlphaFoldDB" id="A0A8S0QRK0"/>
<dbReference type="Gene3D" id="1.10.510.10">
    <property type="entry name" value="Transferase(Phosphotransferase) domain 1"/>
    <property type="match status" value="1"/>
</dbReference>
<evidence type="ECO:0000313" key="2">
    <source>
        <dbReference type="Proteomes" id="UP000594638"/>
    </source>
</evidence>
<dbReference type="SUPFAM" id="SSF56112">
    <property type="entry name" value="Protein kinase-like (PK-like)"/>
    <property type="match status" value="1"/>
</dbReference>
<evidence type="ECO:0000313" key="1">
    <source>
        <dbReference type="EMBL" id="CAA2967304.1"/>
    </source>
</evidence>
<sequence>MAEFLVQILDFVPEKRPTAAQCLNHPWISAGPKRLTPSISAMENGCANKEEKGEREAVECLAKPMEPQYSGGMVLNPELEHGLNGWTPFGDAKLEHQESEDGNKYIVASDRSGH</sequence>
<comment type="caution">
    <text evidence="1">The sequence shown here is derived from an EMBL/GenBank/DDBJ whole genome shotgun (WGS) entry which is preliminary data.</text>
</comment>
<dbReference type="Gene3D" id="2.60.120.260">
    <property type="entry name" value="Galactose-binding domain-like"/>
    <property type="match status" value="1"/>
</dbReference>
<keyword evidence="1" id="KW-0418">Kinase</keyword>
<keyword evidence="2" id="KW-1185">Reference proteome</keyword>
<protein>
    <submittedName>
        <fullName evidence="1">SRSF kinase 1-like</fullName>
    </submittedName>
</protein>
<reference evidence="1 2" key="1">
    <citation type="submission" date="2019-12" db="EMBL/GenBank/DDBJ databases">
        <authorList>
            <person name="Alioto T."/>
            <person name="Alioto T."/>
            <person name="Gomez Garrido J."/>
        </authorList>
    </citation>
    <scope>NUCLEOTIDE SEQUENCE [LARGE SCALE GENOMIC DNA]</scope>
</reference>
<proteinExistence type="predicted"/>
<dbReference type="OrthoDB" id="1694222at2759"/>
<accession>A0A8S0QRK0</accession>
<dbReference type="EMBL" id="CACTIH010001880">
    <property type="protein sequence ID" value="CAA2967304.1"/>
    <property type="molecule type" value="Genomic_DNA"/>
</dbReference>
<dbReference type="GO" id="GO:0016301">
    <property type="term" value="F:kinase activity"/>
    <property type="evidence" value="ECO:0007669"/>
    <property type="project" value="UniProtKB-KW"/>
</dbReference>